<evidence type="ECO:0000313" key="2">
    <source>
        <dbReference type="Proteomes" id="UP000245474"/>
    </source>
</evidence>
<dbReference type="Proteomes" id="UP000245474">
    <property type="component" value="Unassembled WGS sequence"/>
</dbReference>
<dbReference type="EMBL" id="QFFI01000055">
    <property type="protein sequence ID" value="PWG61014.1"/>
    <property type="molecule type" value="Genomic_DNA"/>
</dbReference>
<keyword evidence="2" id="KW-1185">Reference proteome</keyword>
<organism evidence="1 2">
    <name type="scientific">Sediminicurvatus halobius</name>
    <dbReference type="NCBI Taxonomy" id="2182432"/>
    <lineage>
        <taxon>Bacteria</taxon>
        <taxon>Pseudomonadati</taxon>
        <taxon>Pseudomonadota</taxon>
        <taxon>Gammaproteobacteria</taxon>
        <taxon>Chromatiales</taxon>
        <taxon>Ectothiorhodospiraceae</taxon>
        <taxon>Sediminicurvatus</taxon>
    </lineage>
</organism>
<reference evidence="1 2" key="1">
    <citation type="submission" date="2018-05" db="EMBL/GenBank/DDBJ databases">
        <title>Spiribacter halobius sp. nov., a moderately halophilic bacterium isolated from marine solar saltern.</title>
        <authorList>
            <person name="Zheng W.-S."/>
            <person name="Lu D.-C."/>
            <person name="Du Z.-J."/>
        </authorList>
    </citation>
    <scope>NUCLEOTIDE SEQUENCE [LARGE SCALE GENOMIC DNA]</scope>
    <source>
        <strain evidence="1 2">E85</strain>
    </source>
</reference>
<name>A0A2U2MVY8_9GAMM</name>
<dbReference type="AlphaFoldDB" id="A0A2U2MVY8"/>
<dbReference type="Pfam" id="PF13289">
    <property type="entry name" value="SIR2_2"/>
    <property type="match status" value="1"/>
</dbReference>
<comment type="caution">
    <text evidence="1">The sequence shown here is derived from an EMBL/GenBank/DDBJ whole genome shotgun (WGS) entry which is preliminary data.</text>
</comment>
<evidence type="ECO:0000313" key="1">
    <source>
        <dbReference type="EMBL" id="PWG61014.1"/>
    </source>
</evidence>
<accession>A0A2U2MVY8</accession>
<sequence>MVQRIDQGELLTAADLFFLSNLTEAERTDLLTLNLNDYSAQRLKDVFGLKYDFVATTNFDKSLLDAYANVVGAAAHDFYLSSPAFKSIPFQRDFFIARLHGALEAPESIVLTSESFRKLENDRDYERALHYIFTRCNAIFLGFSFSDPAINSVLDTINRDLGALHTGRHIALLPADASSDLASTLRARNVQVLEYENDGSHQALWDILKGTAKKISAENRAKPSRPPVPTLPLTKYLASCLARLRMRKDLDSLRATIVEGVVSQEIRSSGDEGTPVAELVHLVHEELGLRQDQVRAIVVGALRSLEDEGLIRRSSRTQGRYVWAGPVEEFTAENDLDIVVRGVEDRYVTREGGTSSDRLREAISLLFNDMLASRGWDLGASFATGEVPEDIDCISIVQTSPHFVGDDLRRHAIGIARCFNDLFSRPNQSESKVLSVLGRTAFALELLFASPRDAVFLEATMPNKIYLDANVLLPAIVPGHPLHEIYNQAIQKLLKLRSASDRRVQICVCRGFLNEIFSHKNIAKREVDASEDEAADFAVREARYMGSQNINVFLAAFANSNEANEGKSLDLFLRRVAPYRTEGELRTYIEQMGISVINGRAVPGVGESLPKILHFLEVAYSKDLEKGLKTSAVVEHDAVQLAALRAEARIGRSVLFVSADKRLRGELAESEFDDIRGQFMSHLGLAQLVDLLVGSESEERELSNIYWTASVSTETERMRAFLVDTALREYEVGMLEPMHRAVDIVTQEAINELEDNRGKGRKDRNESRPLTRLVEDYEEKFYRLMREAYEKRLNE</sequence>
<gene>
    <name evidence="1" type="ORF">DEM34_18620</name>
</gene>
<protein>
    <submittedName>
        <fullName evidence="1">Uncharacterized protein</fullName>
    </submittedName>
</protein>
<proteinExistence type="predicted"/>